<evidence type="ECO:0008006" key="5">
    <source>
        <dbReference type="Google" id="ProtNLM"/>
    </source>
</evidence>
<protein>
    <recommendedName>
        <fullName evidence="5">Guanylate cyclase domain-containing protein</fullName>
    </recommendedName>
</protein>
<dbReference type="AlphaFoldDB" id="A0AA88H8V2"/>
<dbReference type="Gene3D" id="3.30.70.1230">
    <property type="entry name" value="Nucleotide cyclase"/>
    <property type="match status" value="1"/>
</dbReference>
<feature type="transmembrane region" description="Helical" evidence="2">
    <location>
        <begin position="64"/>
        <end position="88"/>
    </location>
</feature>
<dbReference type="InterPro" id="IPR029787">
    <property type="entry name" value="Nucleotide_cyclase"/>
</dbReference>
<proteinExistence type="predicted"/>
<name>A0AA88H8V2_NAELO</name>
<evidence type="ECO:0000313" key="3">
    <source>
        <dbReference type="EMBL" id="KAG2394172.1"/>
    </source>
</evidence>
<dbReference type="RefSeq" id="XP_044556066.1">
    <property type="nucleotide sequence ID" value="XM_044693519.1"/>
</dbReference>
<gene>
    <name evidence="3" type="ORF">C9374_003936</name>
</gene>
<evidence type="ECO:0000256" key="2">
    <source>
        <dbReference type="SAM" id="Phobius"/>
    </source>
</evidence>
<keyword evidence="2" id="KW-1133">Transmembrane helix</keyword>
<organism evidence="3 4">
    <name type="scientific">Naegleria lovaniensis</name>
    <name type="common">Amoeba</name>
    <dbReference type="NCBI Taxonomy" id="51637"/>
    <lineage>
        <taxon>Eukaryota</taxon>
        <taxon>Discoba</taxon>
        <taxon>Heterolobosea</taxon>
        <taxon>Tetramitia</taxon>
        <taxon>Eutetramitia</taxon>
        <taxon>Vahlkampfiidae</taxon>
        <taxon>Naegleria</taxon>
    </lineage>
</organism>
<dbReference type="GeneID" id="68096391"/>
<keyword evidence="2" id="KW-0812">Transmembrane</keyword>
<feature type="region of interest" description="Disordered" evidence="1">
    <location>
        <begin position="635"/>
        <end position="679"/>
    </location>
</feature>
<dbReference type="Proteomes" id="UP000816034">
    <property type="component" value="Unassembled WGS sequence"/>
</dbReference>
<feature type="compositionally biased region" description="Low complexity" evidence="1">
    <location>
        <begin position="636"/>
        <end position="648"/>
    </location>
</feature>
<keyword evidence="4" id="KW-1185">Reference proteome</keyword>
<sequence length="898" mass="101551">MTKLNAVAPFEEVGSIVFSVGNDENTTNATNNNHEKGIDGFSVFTTLSTNNGRVPFLHSIKFCIILLIGVAVLTSVTIISGIWLAALLPSNFEWSQKGRDYEFKRMINSVSDLLVDVTQSLNVMKGQLWSMMDFTNAQQIELATYQTFKAEKQHHKGLVVTVYVGDPTGAALGIYYERGVTTFLNMSLDAQISYNCDSNIEKYDYCKRSSTPSDFFDPVDLSALTDKSPFRYYLAYDLTVASASEFLIETTRQVSSSKSFIFETETNYLVAIDNPNLKSAFLNQNKEIVRNTIFSLKDDRTTQVATTVYQALLKDFKSLPCNTMTTLDLTFSSDYISVNRLCTSTQVDWIFVMAIPKWSFLSSIIIGIVSSVCGAFLLVIVAISFSSFISWKIVSPFYNLIQQFDSISHMILDNIHIQPSKFSEVKLLQQHFMNMAHYIRLYRAFIPPHLLSQLDYQDAIEESETMVANNNLSLLQTSRQLNRSNAYKTEEEDDMEAEIISEKSSFVGKESCSHHPRHKKNQAVDHLFSLFLEKKPVTIVNLVLVEFSELLKNVSNPNDCLALLTDVFEQIAWVSRTTSGFIGSFENDSITLSFNSTTSQLKHQEKGAQAAKLLLDKLTLVKEKKWSSHVIRAMTSRRSQVTTSSSGSKPPQQAQNQESTTSTEMDLIPSKSTTLPPQDEINHNYYEKMKHLLNSVKLHIAICSQECIVGNVGSSELKSTVCISSASHNLELMIHTAQQLCIPIVVSESIQQQVRNGFYTRYLETLPFIIDNEYSSVVQILGYSTQDDMDKRRILQAVYELGDVKTMSTPQEYTQRVSTSVVSSSSGEETKCMKWRMYEEACEVMLIQKDYERALKLFESFLKEMDEGEGFSNGTEEPDRPTLRWMEHCKKNISSHDE</sequence>
<keyword evidence="2" id="KW-0472">Membrane</keyword>
<dbReference type="EMBL" id="PYSW02000001">
    <property type="protein sequence ID" value="KAG2394172.1"/>
    <property type="molecule type" value="Genomic_DNA"/>
</dbReference>
<evidence type="ECO:0000313" key="4">
    <source>
        <dbReference type="Proteomes" id="UP000816034"/>
    </source>
</evidence>
<comment type="caution">
    <text evidence="3">The sequence shown here is derived from an EMBL/GenBank/DDBJ whole genome shotgun (WGS) entry which is preliminary data.</text>
</comment>
<feature type="transmembrane region" description="Helical" evidence="2">
    <location>
        <begin position="360"/>
        <end position="385"/>
    </location>
</feature>
<feature type="compositionally biased region" description="Polar residues" evidence="1">
    <location>
        <begin position="649"/>
        <end position="676"/>
    </location>
</feature>
<reference evidence="3 4" key="1">
    <citation type="journal article" date="2018" name="BMC Genomics">
        <title>The genome of Naegleria lovaniensis, the basis for a comparative approach to unravel pathogenicity factors of the human pathogenic amoeba N. fowleri.</title>
        <authorList>
            <person name="Liechti N."/>
            <person name="Schurch N."/>
            <person name="Bruggmann R."/>
            <person name="Wittwer M."/>
        </authorList>
    </citation>
    <scope>NUCLEOTIDE SEQUENCE [LARGE SCALE GENOMIC DNA]</scope>
    <source>
        <strain evidence="3 4">ATCC 30569</strain>
    </source>
</reference>
<accession>A0AA88H8V2</accession>
<evidence type="ECO:0000256" key="1">
    <source>
        <dbReference type="SAM" id="MobiDB-lite"/>
    </source>
</evidence>